<dbReference type="InterPro" id="IPR006311">
    <property type="entry name" value="TAT_signal"/>
</dbReference>
<feature type="domain" description="Metallo-beta-lactamase" evidence="6">
    <location>
        <begin position="89"/>
        <end position="292"/>
    </location>
</feature>
<reference evidence="7 8" key="1">
    <citation type="submission" date="2016-10" db="EMBL/GenBank/DDBJ databases">
        <authorList>
            <person name="Varghese N."/>
            <person name="Submissions S."/>
        </authorList>
    </citation>
    <scope>NUCLEOTIDE SEQUENCE [LARGE SCALE GENOMIC DNA]</scope>
    <source>
        <strain evidence="8">YIM D21,KCTC 23444,ACCC 10710</strain>
    </source>
</reference>
<protein>
    <submittedName>
        <fullName evidence="7">Glyoxylase, beta-lactamase superfamily II</fullName>
    </submittedName>
</protein>
<keyword evidence="2" id="KW-0479">Metal-binding</keyword>
<dbReference type="SMART" id="SM00849">
    <property type="entry name" value="Lactamase_B"/>
    <property type="match status" value="1"/>
</dbReference>
<evidence type="ECO:0000256" key="3">
    <source>
        <dbReference type="ARBA" id="ARBA00022801"/>
    </source>
</evidence>
<dbReference type="OrthoDB" id="9773738at2"/>
<dbReference type="InterPro" id="IPR051013">
    <property type="entry name" value="MBL_superfamily_lactonases"/>
</dbReference>
<evidence type="ECO:0000256" key="5">
    <source>
        <dbReference type="SAM" id="SignalP"/>
    </source>
</evidence>
<keyword evidence="5" id="KW-0732">Signal</keyword>
<evidence type="ECO:0000313" key="8">
    <source>
        <dbReference type="Proteomes" id="UP000325289"/>
    </source>
</evidence>
<dbReference type="Gene3D" id="3.60.15.10">
    <property type="entry name" value="Ribonuclease Z/Hydroxyacylglutathione hydrolase-like"/>
    <property type="match status" value="1"/>
</dbReference>
<feature type="chain" id="PRO_5009302186" evidence="5">
    <location>
        <begin position="27"/>
        <end position="319"/>
    </location>
</feature>
<accession>A0A1I2DTW3</accession>
<dbReference type="CDD" id="cd07720">
    <property type="entry name" value="OPHC2-like_MBL-fold"/>
    <property type="match status" value="1"/>
</dbReference>
<name>A0A1I2DTW3_9RHOB</name>
<dbReference type="GO" id="GO:0016787">
    <property type="term" value="F:hydrolase activity"/>
    <property type="evidence" value="ECO:0007669"/>
    <property type="project" value="UniProtKB-KW"/>
</dbReference>
<evidence type="ECO:0000313" key="7">
    <source>
        <dbReference type="EMBL" id="SFE83848.1"/>
    </source>
</evidence>
<evidence type="ECO:0000256" key="2">
    <source>
        <dbReference type="ARBA" id="ARBA00022723"/>
    </source>
</evidence>
<evidence type="ECO:0000256" key="1">
    <source>
        <dbReference type="ARBA" id="ARBA00007749"/>
    </source>
</evidence>
<keyword evidence="3" id="KW-0378">Hydrolase</keyword>
<sequence>MHRRQFLATAPLAGLAAGTGAVPALAQGFATTGGQVPAVQRFAVGDITVTCLSDGSLHIGPDALIGIDAAGYSELMEAGFRDPDTFRSAVNAFVIQTGDETILVDAGTADAMGPDLGRLPENLAAAGIDPRGVTKLLATHLHPDHVAGALKGGDAAFPNAELVVNETDRTFWSDESNFSGAGEMVQGFASLARNVLSAYSDRLTTFSGEDEVAPGVTAMPLPGHTPGHSGYMIASGDAQLLIWADIVHVAPVQMARPDIAIGFDVDPGQAVETRRQILDRVATDRMMVAGSHIGFPGLVQIARDGDGYRMVPAQWDYSL</sequence>
<feature type="signal peptide" evidence="5">
    <location>
        <begin position="1"/>
        <end position="26"/>
    </location>
</feature>
<dbReference type="SUPFAM" id="SSF56281">
    <property type="entry name" value="Metallo-hydrolase/oxidoreductase"/>
    <property type="match status" value="1"/>
</dbReference>
<dbReference type="InterPro" id="IPR036866">
    <property type="entry name" value="RibonucZ/Hydroxyglut_hydro"/>
</dbReference>
<dbReference type="PROSITE" id="PS51318">
    <property type="entry name" value="TAT"/>
    <property type="match status" value="1"/>
</dbReference>
<dbReference type="EMBL" id="FOMS01000018">
    <property type="protein sequence ID" value="SFE83848.1"/>
    <property type="molecule type" value="Genomic_DNA"/>
</dbReference>
<organism evidence="7 8">
    <name type="scientific">Roseivivax sediminis</name>
    <dbReference type="NCBI Taxonomy" id="936889"/>
    <lineage>
        <taxon>Bacteria</taxon>
        <taxon>Pseudomonadati</taxon>
        <taxon>Pseudomonadota</taxon>
        <taxon>Alphaproteobacteria</taxon>
        <taxon>Rhodobacterales</taxon>
        <taxon>Roseobacteraceae</taxon>
        <taxon>Roseivivax</taxon>
    </lineage>
</organism>
<dbReference type="Pfam" id="PF00753">
    <property type="entry name" value="Lactamase_B"/>
    <property type="match status" value="1"/>
</dbReference>
<dbReference type="InterPro" id="IPR001279">
    <property type="entry name" value="Metallo-B-lactamas"/>
</dbReference>
<dbReference type="Proteomes" id="UP000325289">
    <property type="component" value="Unassembled WGS sequence"/>
</dbReference>
<keyword evidence="4" id="KW-0862">Zinc</keyword>
<keyword evidence="8" id="KW-1185">Reference proteome</keyword>
<dbReference type="PANTHER" id="PTHR42978:SF6">
    <property type="entry name" value="QUORUM-QUENCHING LACTONASE YTNP-RELATED"/>
    <property type="match status" value="1"/>
</dbReference>
<evidence type="ECO:0000256" key="4">
    <source>
        <dbReference type="ARBA" id="ARBA00022833"/>
    </source>
</evidence>
<evidence type="ECO:0000259" key="6">
    <source>
        <dbReference type="SMART" id="SM00849"/>
    </source>
</evidence>
<dbReference type="GO" id="GO:0046872">
    <property type="term" value="F:metal ion binding"/>
    <property type="evidence" value="ECO:0007669"/>
    <property type="project" value="UniProtKB-KW"/>
</dbReference>
<dbReference type="AlphaFoldDB" id="A0A1I2DTW3"/>
<dbReference type="PANTHER" id="PTHR42978">
    <property type="entry name" value="QUORUM-QUENCHING LACTONASE YTNP-RELATED-RELATED"/>
    <property type="match status" value="1"/>
</dbReference>
<dbReference type="RefSeq" id="WP_149758525.1">
    <property type="nucleotide sequence ID" value="NZ_FOMS01000018.1"/>
</dbReference>
<gene>
    <name evidence="7" type="ORF">SAMN04515678_11853</name>
</gene>
<proteinExistence type="inferred from homology"/>
<comment type="similarity">
    <text evidence="1">Belongs to the metallo-beta-lactamase superfamily.</text>
</comment>